<organism evidence="7 8">
    <name type="scientific">Babjeviella inositovora NRRL Y-12698</name>
    <dbReference type="NCBI Taxonomy" id="984486"/>
    <lineage>
        <taxon>Eukaryota</taxon>
        <taxon>Fungi</taxon>
        <taxon>Dikarya</taxon>
        <taxon>Ascomycota</taxon>
        <taxon>Saccharomycotina</taxon>
        <taxon>Pichiomycetes</taxon>
        <taxon>Serinales incertae sedis</taxon>
        <taxon>Babjeviella</taxon>
    </lineage>
</organism>
<dbReference type="STRING" id="984486.A0A1E3QSH9"/>
<dbReference type="GO" id="GO:0004672">
    <property type="term" value="F:protein kinase activity"/>
    <property type="evidence" value="ECO:0007669"/>
    <property type="project" value="InterPro"/>
</dbReference>
<dbReference type="InterPro" id="IPR000719">
    <property type="entry name" value="Prot_kinase_dom"/>
</dbReference>
<dbReference type="OrthoDB" id="407410at2759"/>
<dbReference type="PANTHER" id="PTHR24347">
    <property type="entry name" value="SERINE/THREONINE-PROTEIN KINASE"/>
    <property type="match status" value="1"/>
</dbReference>
<dbReference type="CDD" id="cd05117">
    <property type="entry name" value="STKc_CAMK"/>
    <property type="match status" value="1"/>
</dbReference>
<evidence type="ECO:0000259" key="5">
    <source>
        <dbReference type="PROSITE" id="PS50006"/>
    </source>
</evidence>
<dbReference type="Gene3D" id="1.10.510.10">
    <property type="entry name" value="Transferase(Phosphotransferase) domain 1"/>
    <property type="match status" value="1"/>
</dbReference>
<evidence type="ECO:0008006" key="9">
    <source>
        <dbReference type="Google" id="ProtNLM"/>
    </source>
</evidence>
<dbReference type="InterPro" id="IPR008984">
    <property type="entry name" value="SMAD_FHA_dom_sf"/>
</dbReference>
<dbReference type="Gene3D" id="2.60.200.20">
    <property type="match status" value="1"/>
</dbReference>
<dbReference type="SUPFAM" id="SSF49879">
    <property type="entry name" value="SMAD/FHA domain"/>
    <property type="match status" value="1"/>
</dbReference>
<dbReference type="GeneID" id="30146378"/>
<evidence type="ECO:0000313" key="7">
    <source>
        <dbReference type="EMBL" id="ODQ80649.1"/>
    </source>
</evidence>
<dbReference type="InterPro" id="IPR008271">
    <property type="entry name" value="Ser/Thr_kinase_AS"/>
</dbReference>
<feature type="domain" description="FHA" evidence="5">
    <location>
        <begin position="47"/>
        <end position="99"/>
    </location>
</feature>
<dbReference type="AlphaFoldDB" id="A0A1E3QSH9"/>
<dbReference type="EMBL" id="KV454429">
    <property type="protein sequence ID" value="ODQ80649.1"/>
    <property type="molecule type" value="Genomic_DNA"/>
</dbReference>
<gene>
    <name evidence="7" type="ORF">BABINDRAFT_160896</name>
</gene>
<feature type="region of interest" description="Disordered" evidence="4">
    <location>
        <begin position="1"/>
        <end position="24"/>
    </location>
</feature>
<keyword evidence="2" id="KW-0547">Nucleotide-binding</keyword>
<protein>
    <recommendedName>
        <fullName evidence="9">DNA damage response protein kinase DUN1</fullName>
    </recommendedName>
</protein>
<evidence type="ECO:0000256" key="4">
    <source>
        <dbReference type="SAM" id="MobiDB-lite"/>
    </source>
</evidence>
<evidence type="ECO:0000256" key="1">
    <source>
        <dbReference type="ARBA" id="ARBA00005575"/>
    </source>
</evidence>
<dbReference type="PROSITE" id="PS50006">
    <property type="entry name" value="FHA_DOMAIN"/>
    <property type="match status" value="1"/>
</dbReference>
<evidence type="ECO:0000313" key="8">
    <source>
        <dbReference type="Proteomes" id="UP000094336"/>
    </source>
</evidence>
<dbReference type="RefSeq" id="XP_018985977.1">
    <property type="nucleotide sequence ID" value="XM_019128525.1"/>
</dbReference>
<sequence>MLNRKRHISGDVSTPKRSNIPTNPVTPLATLFSMTASPDLTISRDNTLIGRSSQCDIKLSGPDISGKHCHFAVVRADGREYLSLTDLSSHGTFVNGELLGNVKQRVLQNGDKIAFAQSGSYILRYQGLQTSFFDLYTLGEVLGAGHYAQVREARHRRTGAVHAVKIFQPQVAQSGTLAKLNQELELLMSMDHPNVVQLIDNFNEPVNRSSVVKYLVLEKVNGGELFQRVISKGKLRQDETNAIFRQLLQGLTYLHSKDIIHRDIKPENILLEITPRTDTDHSSHSPWDAHELVVTVKIADFGLAKCIGELNFTQTLCGTPAYVAPEVLCHSEARKYSKSVDLWSAGVLLYVCLCGFPPFSDELGPPSMRQQILEGKFAFFSPYWDEIADPALDLIARLLVIDPAERLTVEEASRHIWFMGKVENSERINVEVESMENTELEKIDVMRDIDSYREIHAKAMSVRIPVRSGTVPLTLSERYTSNEKLHSFHGATRGLSDVEMA</sequence>
<evidence type="ECO:0000256" key="2">
    <source>
        <dbReference type="ARBA" id="ARBA00022741"/>
    </source>
</evidence>
<dbReference type="Proteomes" id="UP000094336">
    <property type="component" value="Unassembled WGS sequence"/>
</dbReference>
<dbReference type="SMART" id="SM00240">
    <property type="entry name" value="FHA"/>
    <property type="match status" value="1"/>
</dbReference>
<dbReference type="SUPFAM" id="SSF56112">
    <property type="entry name" value="Protein kinase-like (PK-like)"/>
    <property type="match status" value="1"/>
</dbReference>
<reference evidence="8" key="1">
    <citation type="submission" date="2016-05" db="EMBL/GenBank/DDBJ databases">
        <title>Comparative genomics of biotechnologically important yeasts.</title>
        <authorList>
            <consortium name="DOE Joint Genome Institute"/>
            <person name="Riley R."/>
            <person name="Haridas S."/>
            <person name="Wolfe K.H."/>
            <person name="Lopes M.R."/>
            <person name="Hittinger C.T."/>
            <person name="Goker M."/>
            <person name="Salamov A."/>
            <person name="Wisecaver J."/>
            <person name="Long T.M."/>
            <person name="Aerts A.L."/>
            <person name="Barry K."/>
            <person name="Choi C."/>
            <person name="Clum A."/>
            <person name="Coughlan A.Y."/>
            <person name="Deshpande S."/>
            <person name="Douglass A.P."/>
            <person name="Hanson S.J."/>
            <person name="Klenk H.-P."/>
            <person name="Labutti K."/>
            <person name="Lapidus A."/>
            <person name="Lindquist E."/>
            <person name="Lipzen A."/>
            <person name="Meier-Kolthoff J.P."/>
            <person name="Ohm R.A."/>
            <person name="Otillar R.P."/>
            <person name="Pangilinan J."/>
            <person name="Peng Y."/>
            <person name="Rokas A."/>
            <person name="Rosa C.A."/>
            <person name="Scheuner C."/>
            <person name="Sibirny A.A."/>
            <person name="Slot J.C."/>
            <person name="Stielow J.B."/>
            <person name="Sun H."/>
            <person name="Kurtzman C.P."/>
            <person name="Blackwell M."/>
            <person name="Grigoriev I.V."/>
            <person name="Jeffries T.W."/>
        </authorList>
    </citation>
    <scope>NUCLEOTIDE SEQUENCE [LARGE SCALE GENOMIC DNA]</scope>
    <source>
        <strain evidence="8">NRRL Y-12698</strain>
    </source>
</reference>
<accession>A0A1E3QSH9</accession>
<dbReference type="PROSITE" id="PS00108">
    <property type="entry name" value="PROTEIN_KINASE_ST"/>
    <property type="match status" value="1"/>
</dbReference>
<evidence type="ECO:0000259" key="6">
    <source>
        <dbReference type="PROSITE" id="PS50011"/>
    </source>
</evidence>
<dbReference type="CDD" id="cd00060">
    <property type="entry name" value="FHA"/>
    <property type="match status" value="1"/>
</dbReference>
<dbReference type="Pfam" id="PF00498">
    <property type="entry name" value="FHA"/>
    <property type="match status" value="1"/>
</dbReference>
<dbReference type="InterPro" id="IPR011009">
    <property type="entry name" value="Kinase-like_dom_sf"/>
</dbReference>
<dbReference type="Pfam" id="PF00069">
    <property type="entry name" value="Pkinase"/>
    <property type="match status" value="1"/>
</dbReference>
<dbReference type="FunFam" id="1.10.510.10:FF:000571">
    <property type="entry name" value="Maternal embryonic leucine zipper kinase"/>
    <property type="match status" value="1"/>
</dbReference>
<dbReference type="GO" id="GO:0005524">
    <property type="term" value="F:ATP binding"/>
    <property type="evidence" value="ECO:0007669"/>
    <property type="project" value="UniProtKB-KW"/>
</dbReference>
<dbReference type="PROSITE" id="PS50011">
    <property type="entry name" value="PROTEIN_KINASE_DOM"/>
    <property type="match status" value="1"/>
</dbReference>
<dbReference type="InterPro" id="IPR000253">
    <property type="entry name" value="FHA_dom"/>
</dbReference>
<feature type="domain" description="Protein kinase" evidence="6">
    <location>
        <begin position="136"/>
        <end position="418"/>
    </location>
</feature>
<feature type="compositionally biased region" description="Polar residues" evidence="4">
    <location>
        <begin position="11"/>
        <end position="24"/>
    </location>
</feature>
<dbReference type="SMART" id="SM00220">
    <property type="entry name" value="S_TKc"/>
    <property type="match status" value="1"/>
</dbReference>
<evidence type="ECO:0000256" key="3">
    <source>
        <dbReference type="ARBA" id="ARBA00022840"/>
    </source>
</evidence>
<name>A0A1E3QSH9_9ASCO</name>
<keyword evidence="3" id="KW-0067">ATP-binding</keyword>
<comment type="similarity">
    <text evidence="1">Belongs to the protein kinase superfamily. CAMK Ser/Thr protein kinase family. CHEK2 subfamily.</text>
</comment>
<proteinExistence type="inferred from homology"/>
<keyword evidence="8" id="KW-1185">Reference proteome</keyword>